<keyword evidence="5 7" id="KW-1133">Transmembrane helix</keyword>
<keyword evidence="6 7" id="KW-0472">Membrane</keyword>
<dbReference type="PANTHER" id="PTHR30487">
    <property type="entry name" value="TYPE 4 PREPILIN-LIKE PROTEINS LEADER PEPTIDE-PROCESSING ENZYME"/>
    <property type="match status" value="1"/>
</dbReference>
<evidence type="ECO:0000256" key="2">
    <source>
        <dbReference type="ARBA" id="ARBA00005801"/>
    </source>
</evidence>
<evidence type="ECO:0000256" key="1">
    <source>
        <dbReference type="ARBA" id="ARBA00004651"/>
    </source>
</evidence>
<dbReference type="EMBL" id="VTPS01000001">
    <property type="protein sequence ID" value="TZE83469.1"/>
    <property type="molecule type" value="Genomic_DNA"/>
</dbReference>
<evidence type="ECO:0000256" key="4">
    <source>
        <dbReference type="ARBA" id="ARBA00022692"/>
    </source>
</evidence>
<gene>
    <name evidence="10" type="ORF">FWJ32_00860</name>
</gene>
<feature type="transmembrane region" description="Helical" evidence="7">
    <location>
        <begin position="82"/>
        <end position="113"/>
    </location>
</feature>
<evidence type="ECO:0000313" key="11">
    <source>
        <dbReference type="Proteomes" id="UP000322976"/>
    </source>
</evidence>
<dbReference type="Pfam" id="PF06750">
    <property type="entry name" value="A24_N_bact"/>
    <property type="match status" value="1"/>
</dbReference>
<keyword evidence="11" id="KW-1185">Reference proteome</keyword>
<dbReference type="Gene3D" id="1.20.120.1220">
    <property type="match status" value="1"/>
</dbReference>
<evidence type="ECO:0000256" key="6">
    <source>
        <dbReference type="ARBA" id="ARBA00023136"/>
    </source>
</evidence>
<protein>
    <submittedName>
        <fullName evidence="10">Prepilin peptidase</fullName>
    </submittedName>
</protein>
<feature type="transmembrane region" description="Helical" evidence="7">
    <location>
        <begin position="185"/>
        <end position="208"/>
    </location>
</feature>
<organism evidence="10 11">
    <name type="scientific">Calorimonas adulescens</name>
    <dbReference type="NCBI Taxonomy" id="2606906"/>
    <lineage>
        <taxon>Bacteria</taxon>
        <taxon>Bacillati</taxon>
        <taxon>Bacillota</taxon>
        <taxon>Clostridia</taxon>
        <taxon>Thermoanaerobacterales</taxon>
        <taxon>Thermoanaerobacteraceae</taxon>
        <taxon>Calorimonas</taxon>
    </lineage>
</organism>
<dbReference type="InterPro" id="IPR050882">
    <property type="entry name" value="Prepilin_peptidase/N-MTase"/>
</dbReference>
<feature type="domain" description="Prepilin type IV endopeptidase peptidase" evidence="8">
    <location>
        <begin position="101"/>
        <end position="204"/>
    </location>
</feature>
<dbReference type="AlphaFoldDB" id="A0A5D8QGW8"/>
<feature type="transmembrane region" description="Helical" evidence="7">
    <location>
        <begin position="119"/>
        <end position="139"/>
    </location>
</feature>
<evidence type="ECO:0000256" key="7">
    <source>
        <dbReference type="SAM" id="Phobius"/>
    </source>
</evidence>
<dbReference type="GO" id="GO:0005886">
    <property type="term" value="C:plasma membrane"/>
    <property type="evidence" value="ECO:0007669"/>
    <property type="project" value="UniProtKB-SubCell"/>
</dbReference>
<evidence type="ECO:0000256" key="5">
    <source>
        <dbReference type="ARBA" id="ARBA00022989"/>
    </source>
</evidence>
<reference evidence="10 11" key="1">
    <citation type="submission" date="2019-08" db="EMBL/GenBank/DDBJ databases">
        <title>Calorimonas adulescens gen. nov., sp. nov., an anaerobic thermophilic bacterium from Sakhalin hot spring.</title>
        <authorList>
            <person name="Khomyakova M.A."/>
            <person name="Merkel A.Y."/>
            <person name="Novikov A."/>
            <person name="Bonch-Osmolovskaya E.A."/>
            <person name="Slobodkin A.I."/>
        </authorList>
    </citation>
    <scope>NUCLEOTIDE SEQUENCE [LARGE SCALE GENOMIC DNA]</scope>
    <source>
        <strain evidence="10 11">A05MB</strain>
    </source>
</reference>
<accession>A0A5D8QGW8</accession>
<proteinExistence type="inferred from homology"/>
<sequence>MLYLIVFLLGLAMGSFFNVCIYRLPRGESIISPHSHCTSCNTKLKPIDMIPVLSYIFLKGRCRYCGFHISIRYPLVELATGLIYLFTFIYFGFTYLTIKYIILFSGLIIIFFTDLDVQIIPDAVLLAVFIPGIIISIIFKENLLNNFIGLAIGGGFLLLLVLIVPEGMGMGDVKLMAACGWYLGAWPTILSLFLSFIIGAVVGLLLIAYRKRNMKDVIAFGPFLAIGSFISVFYGNSIINFYLNMLI</sequence>
<evidence type="ECO:0000259" key="9">
    <source>
        <dbReference type="Pfam" id="PF06750"/>
    </source>
</evidence>
<dbReference type="Proteomes" id="UP000322976">
    <property type="component" value="Unassembled WGS sequence"/>
</dbReference>
<feature type="transmembrane region" description="Helical" evidence="7">
    <location>
        <begin position="6"/>
        <end position="24"/>
    </location>
</feature>
<dbReference type="InterPro" id="IPR000045">
    <property type="entry name" value="Prepilin_IV_endopep_pep"/>
</dbReference>
<dbReference type="GO" id="GO:0006465">
    <property type="term" value="P:signal peptide processing"/>
    <property type="evidence" value="ECO:0007669"/>
    <property type="project" value="TreeGrafter"/>
</dbReference>
<evidence type="ECO:0000256" key="3">
    <source>
        <dbReference type="ARBA" id="ARBA00022475"/>
    </source>
</evidence>
<keyword evidence="3" id="KW-1003">Cell membrane</keyword>
<dbReference type="RefSeq" id="WP_149544087.1">
    <property type="nucleotide sequence ID" value="NZ_VTPS01000001.1"/>
</dbReference>
<comment type="similarity">
    <text evidence="2">Belongs to the peptidase A24 family.</text>
</comment>
<evidence type="ECO:0000259" key="8">
    <source>
        <dbReference type="Pfam" id="PF01478"/>
    </source>
</evidence>
<feature type="domain" description="Prepilin peptidase A24 N-terminal" evidence="9">
    <location>
        <begin position="8"/>
        <end position="91"/>
    </location>
</feature>
<name>A0A5D8QGW8_9THEO</name>
<dbReference type="InterPro" id="IPR010627">
    <property type="entry name" value="Prepilin_pept_A24_N"/>
</dbReference>
<dbReference type="PANTHER" id="PTHR30487:SF0">
    <property type="entry name" value="PREPILIN LEADER PEPTIDASE_N-METHYLTRANSFERASE-RELATED"/>
    <property type="match status" value="1"/>
</dbReference>
<comment type="subcellular location">
    <subcellularLocation>
        <location evidence="1">Cell membrane</location>
        <topology evidence="1">Multi-pass membrane protein</topology>
    </subcellularLocation>
</comment>
<feature type="transmembrane region" description="Helical" evidence="7">
    <location>
        <begin position="220"/>
        <end position="243"/>
    </location>
</feature>
<evidence type="ECO:0000313" key="10">
    <source>
        <dbReference type="EMBL" id="TZE83469.1"/>
    </source>
</evidence>
<comment type="caution">
    <text evidence="10">The sequence shown here is derived from an EMBL/GenBank/DDBJ whole genome shotgun (WGS) entry which is preliminary data.</text>
</comment>
<dbReference type="GO" id="GO:0004190">
    <property type="term" value="F:aspartic-type endopeptidase activity"/>
    <property type="evidence" value="ECO:0007669"/>
    <property type="project" value="InterPro"/>
</dbReference>
<dbReference type="Pfam" id="PF01478">
    <property type="entry name" value="Peptidase_A24"/>
    <property type="match status" value="1"/>
</dbReference>
<keyword evidence="4 7" id="KW-0812">Transmembrane</keyword>
<feature type="transmembrane region" description="Helical" evidence="7">
    <location>
        <begin position="146"/>
        <end position="165"/>
    </location>
</feature>